<protein>
    <submittedName>
        <fullName evidence="2">Uncharacterized protein</fullName>
    </submittedName>
</protein>
<organism evidence="2 3">
    <name type="scientific">Hypholoma sublateritium (strain FD-334 SS-4)</name>
    <dbReference type="NCBI Taxonomy" id="945553"/>
    <lineage>
        <taxon>Eukaryota</taxon>
        <taxon>Fungi</taxon>
        <taxon>Dikarya</taxon>
        <taxon>Basidiomycota</taxon>
        <taxon>Agaricomycotina</taxon>
        <taxon>Agaricomycetes</taxon>
        <taxon>Agaricomycetidae</taxon>
        <taxon>Agaricales</taxon>
        <taxon>Agaricineae</taxon>
        <taxon>Strophariaceae</taxon>
        <taxon>Hypholoma</taxon>
    </lineage>
</organism>
<accession>A0A0D2P5W0</accession>
<feature type="region of interest" description="Disordered" evidence="1">
    <location>
        <begin position="212"/>
        <end position="235"/>
    </location>
</feature>
<proteinExistence type="predicted"/>
<evidence type="ECO:0000313" key="3">
    <source>
        <dbReference type="Proteomes" id="UP000054270"/>
    </source>
</evidence>
<dbReference type="AlphaFoldDB" id="A0A0D2P5W0"/>
<evidence type="ECO:0000256" key="1">
    <source>
        <dbReference type="SAM" id="MobiDB-lite"/>
    </source>
</evidence>
<feature type="region of interest" description="Disordered" evidence="1">
    <location>
        <begin position="262"/>
        <end position="297"/>
    </location>
</feature>
<evidence type="ECO:0000313" key="2">
    <source>
        <dbReference type="EMBL" id="KJA15805.1"/>
    </source>
</evidence>
<name>A0A0D2P5W0_HYPSF</name>
<gene>
    <name evidence="2" type="ORF">HYPSUDRAFT_58594</name>
</gene>
<sequence length="424" mass="45574">MGKMKSTRMARHRLLPRDAGKRNTVSLPVAPADIQQVLDVHRGTSTPLSSGDLSSHGRTFLASHSSDNVLATPPLMIIKPTLLRTDTQGESYVWAQSTETWDAEGTPMTVGDVSIRISQQPLMLNADESMRGSPEPLIVSDDESARGSPEPLIGSPEALIIGDSESAPGSLPPLIPPDDKSTRTSPALLVGPAPCSPAPIIISVDVSGRGSPEPLLISDAESTRGSPPPLIPSDESARDLLAPLVIGDDASKVGSPTTLKISYDESFRGSPPPLVVSDDESARGSQDDENMKQPQDEVDCIPGGKHLIHLILYYKQSANSMQSPDIPPLQHTLAYDTAKSAIYKLADTSDPVVPLNFRYTEGMLHDAHLQIQGTSMGNSTYQDKARALGTLRSNQLDREMVSVAILGETKRDLNKIHSLLKRWL</sequence>
<reference evidence="3" key="1">
    <citation type="submission" date="2014-04" db="EMBL/GenBank/DDBJ databases">
        <title>Evolutionary Origins and Diversification of the Mycorrhizal Mutualists.</title>
        <authorList>
            <consortium name="DOE Joint Genome Institute"/>
            <consortium name="Mycorrhizal Genomics Consortium"/>
            <person name="Kohler A."/>
            <person name="Kuo A."/>
            <person name="Nagy L.G."/>
            <person name="Floudas D."/>
            <person name="Copeland A."/>
            <person name="Barry K.W."/>
            <person name="Cichocki N."/>
            <person name="Veneault-Fourrey C."/>
            <person name="LaButti K."/>
            <person name="Lindquist E.A."/>
            <person name="Lipzen A."/>
            <person name="Lundell T."/>
            <person name="Morin E."/>
            <person name="Murat C."/>
            <person name="Riley R."/>
            <person name="Ohm R."/>
            <person name="Sun H."/>
            <person name="Tunlid A."/>
            <person name="Henrissat B."/>
            <person name="Grigoriev I.V."/>
            <person name="Hibbett D.S."/>
            <person name="Martin F."/>
        </authorList>
    </citation>
    <scope>NUCLEOTIDE SEQUENCE [LARGE SCALE GENOMIC DNA]</scope>
    <source>
        <strain evidence="3">FD-334 SS-4</strain>
    </source>
</reference>
<feature type="compositionally biased region" description="Basic and acidic residues" evidence="1">
    <location>
        <begin position="280"/>
        <end position="295"/>
    </location>
</feature>
<dbReference type="Proteomes" id="UP000054270">
    <property type="component" value="Unassembled WGS sequence"/>
</dbReference>
<keyword evidence="3" id="KW-1185">Reference proteome</keyword>
<dbReference type="EMBL" id="KN817634">
    <property type="protein sequence ID" value="KJA15805.1"/>
    <property type="molecule type" value="Genomic_DNA"/>
</dbReference>